<dbReference type="RefSeq" id="WP_353069318.1">
    <property type="nucleotide sequence ID" value="NZ_CP132932.1"/>
</dbReference>
<proteinExistence type="predicted"/>
<dbReference type="PANTHER" id="PTHR43058">
    <property type="entry name" value="SLR0655 PROTEIN"/>
    <property type="match status" value="1"/>
</dbReference>
<evidence type="ECO:0000313" key="1">
    <source>
        <dbReference type="EMBL" id="XCB27045.1"/>
    </source>
</evidence>
<dbReference type="PANTHER" id="PTHR43058:SF1">
    <property type="entry name" value="DUF427 DOMAIN-CONTAINING PROTEIN"/>
    <property type="match status" value="1"/>
</dbReference>
<reference evidence="1" key="2">
    <citation type="journal article" date="2024" name="Environ. Microbiol.">
        <title>Genome analysis and description of Tunturibacter gen. nov. expands the diversity of Terriglobia in tundra soils.</title>
        <authorList>
            <person name="Messyasz A."/>
            <person name="Mannisto M.K."/>
            <person name="Kerkhof L.J."/>
            <person name="Haggblom M.M."/>
        </authorList>
    </citation>
    <scope>NUCLEOTIDE SEQUENCE</scope>
    <source>
        <strain evidence="1">M8UP23</strain>
    </source>
</reference>
<dbReference type="EMBL" id="CP132932">
    <property type="protein sequence ID" value="XCB27045.1"/>
    <property type="molecule type" value="Genomic_DNA"/>
</dbReference>
<dbReference type="KEGG" id="temp:RBB75_01675"/>
<dbReference type="AlphaFoldDB" id="A0AAU7ZEM0"/>
<name>A0AAU7ZEM0_9BACT</name>
<protein>
    <submittedName>
        <fullName evidence="1">Uncharacterized protein</fullName>
    </submittedName>
</protein>
<gene>
    <name evidence="1" type="ORF">RBB75_01675</name>
</gene>
<reference evidence="1" key="1">
    <citation type="submission" date="2023-08" db="EMBL/GenBank/DDBJ databases">
        <authorList>
            <person name="Messyasz A."/>
            <person name="Mannisto M.K."/>
            <person name="Kerkhof L.J."/>
            <person name="Haggblom M."/>
        </authorList>
    </citation>
    <scope>NUCLEOTIDE SEQUENCE</scope>
    <source>
        <strain evidence="1">M8UP23</strain>
    </source>
</reference>
<organism evidence="1">
    <name type="scientific">Tunturiibacter empetritectus</name>
    <dbReference type="NCBI Taxonomy" id="3069691"/>
    <lineage>
        <taxon>Bacteria</taxon>
        <taxon>Pseudomonadati</taxon>
        <taxon>Acidobacteriota</taxon>
        <taxon>Terriglobia</taxon>
        <taxon>Terriglobales</taxon>
        <taxon>Acidobacteriaceae</taxon>
        <taxon>Tunturiibacter</taxon>
    </lineage>
</organism>
<sequence length="93" mass="10747">MASLRRGSGVDVVKESVWDYPRPPRLERTERHLRVVHEGVMVAETRRGMRILETSHPFSFNPFAPWPFEDDNNVASAGPAFVQLVQWARSNWD</sequence>
<accession>A0AAU7ZEM0</accession>